<dbReference type="PROSITE" id="PS00676">
    <property type="entry name" value="SIGMA54_INTERACT_2"/>
    <property type="match status" value="1"/>
</dbReference>
<dbReference type="PANTHER" id="PTHR32071:SF120">
    <property type="entry name" value="TRANSCRIPTIONAL REGULATOR-RELATED"/>
    <property type="match status" value="1"/>
</dbReference>
<proteinExistence type="predicted"/>
<dbReference type="Pfam" id="PF20161">
    <property type="entry name" value="VpsR"/>
    <property type="match status" value="1"/>
</dbReference>
<reference evidence="8 9" key="1">
    <citation type="submission" date="2020-07" db="EMBL/GenBank/DDBJ databases">
        <title>Novel species isolated from subtropical streams in China.</title>
        <authorList>
            <person name="Lu H."/>
        </authorList>
    </citation>
    <scope>NUCLEOTIDE SEQUENCE [LARGE SCALE GENOMIC DNA]</scope>
    <source>
        <strain evidence="8 9">FT3S</strain>
    </source>
</reference>
<dbReference type="PROSITE" id="PS00688">
    <property type="entry name" value="SIGMA54_INTERACT_3"/>
    <property type="match status" value="1"/>
</dbReference>
<evidence type="ECO:0000256" key="5">
    <source>
        <dbReference type="ARBA" id="ARBA00023163"/>
    </source>
</evidence>
<dbReference type="InterPro" id="IPR025944">
    <property type="entry name" value="Sigma_54_int_dom_CS"/>
</dbReference>
<keyword evidence="2" id="KW-0067">ATP-binding</keyword>
<keyword evidence="4" id="KW-0238">DNA-binding</keyword>
<evidence type="ECO:0000256" key="1">
    <source>
        <dbReference type="ARBA" id="ARBA00022741"/>
    </source>
</evidence>
<dbReference type="GO" id="GO:0006355">
    <property type="term" value="P:regulation of DNA-templated transcription"/>
    <property type="evidence" value="ECO:0007669"/>
    <property type="project" value="InterPro"/>
</dbReference>
<feature type="region of interest" description="Disordered" evidence="6">
    <location>
        <begin position="125"/>
        <end position="147"/>
    </location>
</feature>
<feature type="compositionally biased region" description="Gly residues" evidence="6">
    <location>
        <begin position="127"/>
        <end position="136"/>
    </location>
</feature>
<dbReference type="AlphaFoldDB" id="A0A7W2EI64"/>
<dbReference type="GO" id="GO:0043565">
    <property type="term" value="F:sequence-specific DNA binding"/>
    <property type="evidence" value="ECO:0007669"/>
    <property type="project" value="InterPro"/>
</dbReference>
<dbReference type="Gene3D" id="3.40.50.300">
    <property type="entry name" value="P-loop containing nucleotide triphosphate hydrolases"/>
    <property type="match status" value="1"/>
</dbReference>
<dbReference type="RefSeq" id="WP_182218071.1">
    <property type="nucleotide sequence ID" value="NZ_JACEZS010000009.1"/>
</dbReference>
<dbReference type="PRINTS" id="PR01590">
    <property type="entry name" value="HTHFIS"/>
</dbReference>
<evidence type="ECO:0000313" key="8">
    <source>
        <dbReference type="EMBL" id="MBA5606220.1"/>
    </source>
</evidence>
<dbReference type="InterPro" id="IPR002078">
    <property type="entry name" value="Sigma_54_int"/>
</dbReference>
<evidence type="ECO:0000256" key="6">
    <source>
        <dbReference type="SAM" id="MobiDB-lite"/>
    </source>
</evidence>
<dbReference type="Pfam" id="PF00158">
    <property type="entry name" value="Sigma54_activat"/>
    <property type="match status" value="1"/>
</dbReference>
<name>A0A7W2EI64_9BURK</name>
<dbReference type="Proteomes" id="UP000566711">
    <property type="component" value="Unassembled WGS sequence"/>
</dbReference>
<dbReference type="InterPro" id="IPR009057">
    <property type="entry name" value="Homeodomain-like_sf"/>
</dbReference>
<protein>
    <submittedName>
        <fullName evidence="8">Sigma-54-dependent Fis family transcriptional regulator</fullName>
    </submittedName>
</protein>
<dbReference type="InterPro" id="IPR058031">
    <property type="entry name" value="AAA_lid_NorR"/>
</dbReference>
<evidence type="ECO:0000256" key="2">
    <source>
        <dbReference type="ARBA" id="ARBA00022840"/>
    </source>
</evidence>
<feature type="domain" description="Sigma-54 factor interaction" evidence="7">
    <location>
        <begin position="154"/>
        <end position="383"/>
    </location>
</feature>
<evidence type="ECO:0000259" key="7">
    <source>
        <dbReference type="PROSITE" id="PS50045"/>
    </source>
</evidence>
<dbReference type="FunFam" id="3.40.50.300:FF:000006">
    <property type="entry name" value="DNA-binding transcriptional regulator NtrC"/>
    <property type="match status" value="1"/>
</dbReference>
<dbReference type="Pfam" id="PF02954">
    <property type="entry name" value="HTH_8"/>
    <property type="match status" value="1"/>
</dbReference>
<comment type="caution">
    <text evidence="8">The sequence shown here is derived from an EMBL/GenBank/DDBJ whole genome shotgun (WGS) entry which is preliminary data.</text>
</comment>
<dbReference type="Gene3D" id="1.10.10.60">
    <property type="entry name" value="Homeodomain-like"/>
    <property type="match status" value="1"/>
</dbReference>
<dbReference type="InterPro" id="IPR025943">
    <property type="entry name" value="Sigma_54_int_dom_ATP-bd_2"/>
</dbReference>
<evidence type="ECO:0000313" key="9">
    <source>
        <dbReference type="Proteomes" id="UP000566711"/>
    </source>
</evidence>
<dbReference type="InterPro" id="IPR045343">
    <property type="entry name" value="VpsR"/>
</dbReference>
<keyword evidence="3" id="KW-0805">Transcription regulation</keyword>
<dbReference type="SMART" id="SM00382">
    <property type="entry name" value="AAA"/>
    <property type="match status" value="1"/>
</dbReference>
<dbReference type="InterPro" id="IPR025662">
    <property type="entry name" value="Sigma_54_int_dom_ATP-bd_1"/>
</dbReference>
<dbReference type="PROSITE" id="PS00675">
    <property type="entry name" value="SIGMA54_INTERACT_1"/>
    <property type="match status" value="1"/>
</dbReference>
<dbReference type="InterPro" id="IPR027417">
    <property type="entry name" value="P-loop_NTPase"/>
</dbReference>
<dbReference type="CDD" id="cd00009">
    <property type="entry name" value="AAA"/>
    <property type="match status" value="1"/>
</dbReference>
<accession>A0A7W2EI64</accession>
<dbReference type="SUPFAM" id="SSF46689">
    <property type="entry name" value="Homeodomain-like"/>
    <property type="match status" value="1"/>
</dbReference>
<keyword evidence="9" id="KW-1185">Reference proteome</keyword>
<dbReference type="EMBL" id="JACEZS010000009">
    <property type="protein sequence ID" value="MBA5606220.1"/>
    <property type="molecule type" value="Genomic_DNA"/>
</dbReference>
<dbReference type="InterPro" id="IPR002197">
    <property type="entry name" value="HTH_Fis"/>
</dbReference>
<evidence type="ECO:0000256" key="3">
    <source>
        <dbReference type="ARBA" id="ARBA00023015"/>
    </source>
</evidence>
<dbReference type="PANTHER" id="PTHR32071">
    <property type="entry name" value="TRANSCRIPTIONAL REGULATORY PROTEIN"/>
    <property type="match status" value="1"/>
</dbReference>
<organism evidence="8 9">
    <name type="scientific">Rugamonas fusca</name>
    <dbReference type="NCBI Taxonomy" id="2758568"/>
    <lineage>
        <taxon>Bacteria</taxon>
        <taxon>Pseudomonadati</taxon>
        <taxon>Pseudomonadota</taxon>
        <taxon>Betaproteobacteria</taxon>
        <taxon>Burkholderiales</taxon>
        <taxon>Oxalobacteraceae</taxon>
        <taxon>Telluria group</taxon>
        <taxon>Rugamonas</taxon>
    </lineage>
</organism>
<evidence type="ECO:0000256" key="4">
    <source>
        <dbReference type="ARBA" id="ARBA00023125"/>
    </source>
</evidence>
<dbReference type="SUPFAM" id="SSF52540">
    <property type="entry name" value="P-loop containing nucleoside triphosphate hydrolases"/>
    <property type="match status" value="1"/>
</dbReference>
<dbReference type="InterPro" id="IPR003593">
    <property type="entry name" value="AAA+_ATPase"/>
</dbReference>
<dbReference type="Gene3D" id="1.10.8.60">
    <property type="match status" value="1"/>
</dbReference>
<dbReference type="GO" id="GO:0005524">
    <property type="term" value="F:ATP binding"/>
    <property type="evidence" value="ECO:0007669"/>
    <property type="project" value="UniProtKB-KW"/>
</dbReference>
<dbReference type="PROSITE" id="PS50045">
    <property type="entry name" value="SIGMA54_INTERACT_4"/>
    <property type="match status" value="1"/>
</dbReference>
<keyword evidence="5" id="KW-0804">Transcription</keyword>
<dbReference type="Pfam" id="PF25601">
    <property type="entry name" value="AAA_lid_14"/>
    <property type="match status" value="1"/>
</dbReference>
<keyword evidence="1" id="KW-0547">Nucleotide-binding</keyword>
<sequence length="462" mass="49516">MNTIPILCLAIGDRGQLDAAADALSGWTLCPVAGLSEARRALRLRPAAVGLLLFDDAPGGEDALDAFLREHWYMVWVAVFHPPALRVPVWRRLVQEHCWDFHTWPLDPVRLCHTLGHAQGMAALRGGPPGGDGAGAPGSPEHAAGTRCAPEGTLTGHSAAIVRLRSQIGKVAGASAPVLIWGESGSGKELVAKAVHLCSARAAGPFVPVNCGAMPASLIQSELFGYERGAFTGAARDKRGLIESAEGGSLFLDEIGDLPMELQANLLRFLQEGTICRVGATRSVAVNARVIAASHVQLQQAVQRGAFREDLYYRLNVLALDVPPLRERRDDVAALAEHFFQLYAAERAPRLRGFSARAMHLLREHDWPGNVRELINRVRRAMVMAEGRLISGPDLGLADAAAPPDGAPLGDARSRAERDAIDATLSRSGCNMTVAARELGVSRMTLYRLLAKHGMTPPSRAS</sequence>
<gene>
    <name evidence="8" type="ORF">H3H36_12735</name>
</gene>